<accession>T0PX04</accession>
<organism evidence="4 5">
    <name type="scientific">Saprolegnia diclina (strain VS20)</name>
    <dbReference type="NCBI Taxonomy" id="1156394"/>
    <lineage>
        <taxon>Eukaryota</taxon>
        <taxon>Sar</taxon>
        <taxon>Stramenopiles</taxon>
        <taxon>Oomycota</taxon>
        <taxon>Saprolegniomycetes</taxon>
        <taxon>Saprolegniales</taxon>
        <taxon>Saprolegniaceae</taxon>
        <taxon>Saprolegnia</taxon>
    </lineage>
</organism>
<keyword evidence="2 3" id="KW-0040">ANK repeat</keyword>
<evidence type="ECO:0000256" key="2">
    <source>
        <dbReference type="ARBA" id="ARBA00023043"/>
    </source>
</evidence>
<dbReference type="VEuPathDB" id="FungiDB:SDRG_15375"/>
<evidence type="ECO:0000256" key="3">
    <source>
        <dbReference type="PROSITE-ProRule" id="PRU00023"/>
    </source>
</evidence>
<feature type="repeat" description="ANK" evidence="3">
    <location>
        <begin position="52"/>
        <end position="84"/>
    </location>
</feature>
<dbReference type="OrthoDB" id="4772757at2759"/>
<name>T0PX04_SAPDV</name>
<reference evidence="4 5" key="1">
    <citation type="submission" date="2012-04" db="EMBL/GenBank/DDBJ databases">
        <title>The Genome Sequence of Saprolegnia declina VS20.</title>
        <authorList>
            <consortium name="The Broad Institute Genome Sequencing Platform"/>
            <person name="Russ C."/>
            <person name="Nusbaum C."/>
            <person name="Tyler B."/>
            <person name="van West P."/>
            <person name="Dieguez-Uribeondo J."/>
            <person name="de Bruijn I."/>
            <person name="Tripathy S."/>
            <person name="Jiang R."/>
            <person name="Young S.K."/>
            <person name="Zeng Q."/>
            <person name="Gargeya S."/>
            <person name="Fitzgerald M."/>
            <person name="Haas B."/>
            <person name="Abouelleil A."/>
            <person name="Alvarado L."/>
            <person name="Arachchi H.M."/>
            <person name="Berlin A."/>
            <person name="Chapman S.B."/>
            <person name="Goldberg J."/>
            <person name="Griggs A."/>
            <person name="Gujja S."/>
            <person name="Hansen M."/>
            <person name="Howarth C."/>
            <person name="Imamovic A."/>
            <person name="Larimer J."/>
            <person name="McCowen C."/>
            <person name="Montmayeur A."/>
            <person name="Murphy C."/>
            <person name="Neiman D."/>
            <person name="Pearson M."/>
            <person name="Priest M."/>
            <person name="Roberts A."/>
            <person name="Saif S."/>
            <person name="Shea T."/>
            <person name="Sisk P."/>
            <person name="Sykes S."/>
            <person name="Wortman J."/>
            <person name="Nusbaum C."/>
            <person name="Birren B."/>
        </authorList>
    </citation>
    <scope>NUCLEOTIDE SEQUENCE [LARGE SCALE GENOMIC DNA]</scope>
    <source>
        <strain evidence="4 5">VS20</strain>
    </source>
</reference>
<dbReference type="PROSITE" id="PS50297">
    <property type="entry name" value="ANK_REP_REGION"/>
    <property type="match status" value="2"/>
</dbReference>
<evidence type="ECO:0000313" key="4">
    <source>
        <dbReference type="EMBL" id="EQC26786.1"/>
    </source>
</evidence>
<dbReference type="SUPFAM" id="SSF48403">
    <property type="entry name" value="Ankyrin repeat"/>
    <property type="match status" value="1"/>
</dbReference>
<dbReference type="GeneID" id="19956102"/>
<sequence length="283" mass="30404">MDAMTPLQLAASEGNFDMAHLLLGAGANVNAVSGVMPRKSNDMEGLSGMVQDGSSALYLAVKNDLERVVRLLLDAGAIVQPAHEGALCPLALSMAEDNLEDFVPLLHDAKCVLGVRSRLSESEKDQVRKRLIALPHEGVAIAWTPPCAAWSNAPVFLLATACPTCKTELTPMDELKMLLIYLKTALNTRTPTPLQPIPREALACLVQANAPTPEEIAVTAEWAHRGAQHAHSQLHKDFAYVSQQDADNCQALVAAIENCDAATFEMVLNEPSDHVCKDISVPV</sequence>
<dbReference type="SMART" id="SM00248">
    <property type="entry name" value="ANK"/>
    <property type="match status" value="3"/>
</dbReference>
<protein>
    <submittedName>
        <fullName evidence="4">Uncharacterized protein</fullName>
    </submittedName>
</protein>
<dbReference type="AlphaFoldDB" id="T0PX04"/>
<feature type="repeat" description="ANK" evidence="3">
    <location>
        <begin position="2"/>
        <end position="34"/>
    </location>
</feature>
<dbReference type="InterPro" id="IPR036770">
    <property type="entry name" value="Ankyrin_rpt-contain_sf"/>
</dbReference>
<dbReference type="PANTHER" id="PTHR24126:SF14">
    <property type="entry name" value="ANK_REP_REGION DOMAIN-CONTAINING PROTEIN"/>
    <property type="match status" value="1"/>
</dbReference>
<dbReference type="Pfam" id="PF00023">
    <property type="entry name" value="Ank"/>
    <property type="match status" value="2"/>
</dbReference>
<dbReference type="InterPro" id="IPR002110">
    <property type="entry name" value="Ankyrin_rpt"/>
</dbReference>
<dbReference type="EMBL" id="JH767221">
    <property type="protein sequence ID" value="EQC26786.1"/>
    <property type="molecule type" value="Genomic_DNA"/>
</dbReference>
<dbReference type="InParanoid" id="T0PX04"/>
<gene>
    <name evidence="4" type="ORF">SDRG_15375</name>
</gene>
<keyword evidence="1" id="KW-0677">Repeat</keyword>
<evidence type="ECO:0000313" key="5">
    <source>
        <dbReference type="Proteomes" id="UP000030762"/>
    </source>
</evidence>
<keyword evidence="5" id="KW-1185">Reference proteome</keyword>
<dbReference type="Gene3D" id="1.25.40.20">
    <property type="entry name" value="Ankyrin repeat-containing domain"/>
    <property type="match status" value="1"/>
</dbReference>
<proteinExistence type="predicted"/>
<evidence type="ECO:0000256" key="1">
    <source>
        <dbReference type="ARBA" id="ARBA00022737"/>
    </source>
</evidence>
<dbReference type="Proteomes" id="UP000030762">
    <property type="component" value="Unassembled WGS sequence"/>
</dbReference>
<dbReference type="PROSITE" id="PS50088">
    <property type="entry name" value="ANK_REPEAT"/>
    <property type="match status" value="2"/>
</dbReference>
<dbReference type="RefSeq" id="XP_008619768.1">
    <property type="nucleotide sequence ID" value="XM_008621546.1"/>
</dbReference>
<dbReference type="PANTHER" id="PTHR24126">
    <property type="entry name" value="ANKYRIN REPEAT, PH AND SEC7 DOMAIN CONTAINING PROTEIN SECG-RELATED"/>
    <property type="match status" value="1"/>
</dbReference>